<keyword evidence="4" id="KW-1185">Reference proteome</keyword>
<gene>
    <name evidence="2" type="ORF">BOX15_Mlig003226g1</name>
    <name evidence="3" type="ORF">BOX15_Mlig003226g2</name>
</gene>
<reference evidence="3 4" key="1">
    <citation type="submission" date="2017-06" db="EMBL/GenBank/DDBJ databases">
        <title>A platform for efficient transgenesis in Macrostomum lignano, a flatworm model organism for stem cell research.</title>
        <authorList>
            <person name="Berezikov E."/>
        </authorList>
    </citation>
    <scope>NUCLEOTIDE SEQUENCE [LARGE SCALE GENOMIC DNA]</scope>
    <source>
        <strain evidence="3">DV1</strain>
        <tissue evidence="3">Whole organism</tissue>
    </source>
</reference>
<evidence type="ECO:0000256" key="1">
    <source>
        <dbReference type="SAM" id="SignalP"/>
    </source>
</evidence>
<name>A0A267GQV6_9PLAT</name>
<comment type="caution">
    <text evidence="3">The sequence shown here is derived from an EMBL/GenBank/DDBJ whole genome shotgun (WGS) entry which is preliminary data.</text>
</comment>
<proteinExistence type="predicted"/>
<evidence type="ECO:0008006" key="5">
    <source>
        <dbReference type="Google" id="ProtNLM"/>
    </source>
</evidence>
<organism evidence="3 4">
    <name type="scientific">Macrostomum lignano</name>
    <dbReference type="NCBI Taxonomy" id="282301"/>
    <lineage>
        <taxon>Eukaryota</taxon>
        <taxon>Metazoa</taxon>
        <taxon>Spiralia</taxon>
        <taxon>Lophotrochozoa</taxon>
        <taxon>Platyhelminthes</taxon>
        <taxon>Rhabditophora</taxon>
        <taxon>Macrostomorpha</taxon>
        <taxon>Macrostomida</taxon>
        <taxon>Macrostomidae</taxon>
        <taxon>Macrostomum</taxon>
    </lineage>
</organism>
<sequence length="93" mass="10020">MKPTAGLLAPLLILLCLAIVCFSSASGKVDCDSAEYSCPSSCKSLASTANMCKRIRRHCGKSPDWCADCLKCAFSACKVGSDPQDYDIFTYCY</sequence>
<dbReference type="EMBL" id="NIVC01001750">
    <property type="protein sequence ID" value="PAA64444.1"/>
    <property type="molecule type" value="Genomic_DNA"/>
</dbReference>
<feature type="chain" id="PRO_5011405727" description="ShKT domain-containing protein" evidence="1">
    <location>
        <begin position="28"/>
        <end position="93"/>
    </location>
</feature>
<accession>A0A267GQV6</accession>
<dbReference type="Proteomes" id="UP000215902">
    <property type="component" value="Unassembled WGS sequence"/>
</dbReference>
<evidence type="ECO:0000313" key="3">
    <source>
        <dbReference type="EMBL" id="PAA87747.1"/>
    </source>
</evidence>
<evidence type="ECO:0000313" key="4">
    <source>
        <dbReference type="Proteomes" id="UP000215902"/>
    </source>
</evidence>
<evidence type="ECO:0000313" key="2">
    <source>
        <dbReference type="EMBL" id="PAA64444.1"/>
    </source>
</evidence>
<dbReference type="AlphaFoldDB" id="A0A267GQV6"/>
<keyword evidence="1" id="KW-0732">Signal</keyword>
<feature type="signal peptide" evidence="1">
    <location>
        <begin position="1"/>
        <end position="27"/>
    </location>
</feature>
<dbReference type="EMBL" id="NIVC01000218">
    <property type="protein sequence ID" value="PAA87747.1"/>
    <property type="molecule type" value="Genomic_DNA"/>
</dbReference>
<protein>
    <recommendedName>
        <fullName evidence="5">ShKT domain-containing protein</fullName>
    </recommendedName>
</protein>